<evidence type="ECO:0000256" key="8">
    <source>
        <dbReference type="ARBA" id="ARBA00022824"/>
    </source>
</evidence>
<dbReference type="GO" id="GO:0006816">
    <property type="term" value="P:calcium ion transport"/>
    <property type="evidence" value="ECO:0007669"/>
    <property type="project" value="UniProtKB-KW"/>
</dbReference>
<dbReference type="STRING" id="441959.B8MSP3"/>
<name>B8MSP3_TALSN</name>
<evidence type="ECO:0000256" key="10">
    <source>
        <dbReference type="ARBA" id="ARBA00022989"/>
    </source>
</evidence>
<protein>
    <recommendedName>
        <fullName evidence="3">Store-operated calcium entry-associated regulatory factor</fullName>
    </recommendedName>
    <alternativeName>
        <fullName evidence="13">Transmembrane protein 66</fullName>
    </alternativeName>
</protein>
<evidence type="ECO:0000256" key="13">
    <source>
        <dbReference type="ARBA" id="ARBA00031116"/>
    </source>
</evidence>
<keyword evidence="9" id="KW-0106">Calcium</keyword>
<dbReference type="InParanoid" id="B8MSP3"/>
<feature type="compositionally biased region" description="Low complexity" evidence="14">
    <location>
        <begin position="267"/>
        <end position="276"/>
    </location>
</feature>
<dbReference type="PANTHER" id="PTHR15929">
    <property type="entry name" value="STORE-OPERATED CALCIUM ENTRY-ASSOCIATED REGULATORY FACTOR"/>
    <property type="match status" value="1"/>
</dbReference>
<dbReference type="OMA" id="WILKGSC"/>
<evidence type="ECO:0000256" key="9">
    <source>
        <dbReference type="ARBA" id="ARBA00022837"/>
    </source>
</evidence>
<feature type="region of interest" description="Disordered" evidence="14">
    <location>
        <begin position="169"/>
        <end position="286"/>
    </location>
</feature>
<dbReference type="InterPro" id="IPR009567">
    <property type="entry name" value="SARAF"/>
</dbReference>
<keyword evidence="12 15" id="KW-0472">Membrane</keyword>
<feature type="transmembrane region" description="Helical" evidence="15">
    <location>
        <begin position="148"/>
        <end position="168"/>
    </location>
</feature>
<dbReference type="AlphaFoldDB" id="B8MSP3"/>
<keyword evidence="5" id="KW-0109">Calcium transport</keyword>
<proteinExistence type="inferred from homology"/>
<keyword evidence="18" id="KW-1185">Reference proteome</keyword>
<dbReference type="Pfam" id="PF06682">
    <property type="entry name" value="SARAF"/>
    <property type="match status" value="1"/>
</dbReference>
<evidence type="ECO:0000256" key="7">
    <source>
        <dbReference type="ARBA" id="ARBA00022729"/>
    </source>
</evidence>
<evidence type="ECO:0000256" key="14">
    <source>
        <dbReference type="SAM" id="MobiDB-lite"/>
    </source>
</evidence>
<evidence type="ECO:0000256" key="11">
    <source>
        <dbReference type="ARBA" id="ARBA00023065"/>
    </source>
</evidence>
<evidence type="ECO:0000256" key="1">
    <source>
        <dbReference type="ARBA" id="ARBA00004115"/>
    </source>
</evidence>
<evidence type="ECO:0000256" key="3">
    <source>
        <dbReference type="ARBA" id="ARBA00016584"/>
    </source>
</evidence>
<dbReference type="PANTHER" id="PTHR15929:SF0">
    <property type="entry name" value="STORE-OPERATED CALCIUM ENTRY-ASSOCIATED REGULATORY FACTOR"/>
    <property type="match status" value="1"/>
</dbReference>
<evidence type="ECO:0000256" key="6">
    <source>
        <dbReference type="ARBA" id="ARBA00022692"/>
    </source>
</evidence>
<feature type="signal peptide" evidence="16">
    <location>
        <begin position="1"/>
        <end position="21"/>
    </location>
</feature>
<dbReference type="GO" id="GO:0005789">
    <property type="term" value="C:endoplasmic reticulum membrane"/>
    <property type="evidence" value="ECO:0007669"/>
    <property type="project" value="UniProtKB-SubCell"/>
</dbReference>
<dbReference type="eggNOG" id="ENOG502QT6Y">
    <property type="taxonomic scope" value="Eukaryota"/>
</dbReference>
<keyword evidence="6 15" id="KW-0812">Transmembrane</keyword>
<keyword evidence="11" id="KW-0406">Ion transport</keyword>
<dbReference type="VEuPathDB" id="FungiDB:TSTA_005170"/>
<dbReference type="GO" id="GO:2001256">
    <property type="term" value="P:regulation of store-operated calcium entry"/>
    <property type="evidence" value="ECO:0007669"/>
    <property type="project" value="InterPro"/>
</dbReference>
<keyword evidence="7 16" id="KW-0732">Signal</keyword>
<feature type="chain" id="PRO_5002877978" description="Store-operated calcium entry-associated regulatory factor" evidence="16">
    <location>
        <begin position="22"/>
        <end position="286"/>
    </location>
</feature>
<keyword evidence="10 15" id="KW-1133">Transmembrane helix</keyword>
<evidence type="ECO:0000313" key="18">
    <source>
        <dbReference type="Proteomes" id="UP000001745"/>
    </source>
</evidence>
<reference evidence="18" key="1">
    <citation type="journal article" date="2015" name="Genome Announc.">
        <title>Genome sequence of the AIDS-associated pathogen Penicillium marneffei (ATCC18224) and its near taxonomic relative Talaromyces stipitatus (ATCC10500).</title>
        <authorList>
            <person name="Nierman W.C."/>
            <person name="Fedorova-Abrams N.D."/>
            <person name="Andrianopoulos A."/>
        </authorList>
    </citation>
    <scope>NUCLEOTIDE SEQUENCE [LARGE SCALE GENOMIC DNA]</scope>
    <source>
        <strain evidence="18">ATCC 10500 / CBS 375.48 / QM 6759 / NRRL 1006</strain>
    </source>
</reference>
<comment type="subcellular location">
    <subcellularLocation>
        <location evidence="1">Endoplasmic reticulum membrane</location>
        <topology evidence="1">Single-pass type I membrane protein</topology>
    </subcellularLocation>
</comment>
<accession>B8MSP3</accession>
<dbReference type="RefSeq" id="XP_002488134.1">
    <property type="nucleotide sequence ID" value="XM_002488089.1"/>
</dbReference>
<evidence type="ECO:0000256" key="5">
    <source>
        <dbReference type="ARBA" id="ARBA00022568"/>
    </source>
</evidence>
<dbReference type="OrthoDB" id="20303at2759"/>
<evidence type="ECO:0000313" key="17">
    <source>
        <dbReference type="EMBL" id="EED12480.1"/>
    </source>
</evidence>
<keyword evidence="8" id="KW-0256">Endoplasmic reticulum</keyword>
<feature type="compositionally biased region" description="Low complexity" evidence="14">
    <location>
        <begin position="220"/>
        <end position="235"/>
    </location>
</feature>
<sequence>MKGICSVYILLLLSILSTALSETPPSPNAVRLSNVQTLTLRAGRQTSHRRVLPLPQLKCVGPEQGYDYDEEDVQWSCSANLPSEFKLGSTDVICEGYRNADDKWILKGSCGVEYRLLLTEKGEERYGRWRQSSTSPKSGDENNGVGKAIMVIFFIALLFIIIVAITGGPNRDGNRGRRPRNTNRGGGGGDGDDDDPPPPYDYQPQSSRQKSDSGPGFWTGAAAGSAAAGAAGYAMGRRHDRRDDRQTRAGSSYTRRYDYDPEPAPGPSRSFSPGRSDTGFGSTRRR</sequence>
<evidence type="ECO:0000256" key="2">
    <source>
        <dbReference type="ARBA" id="ARBA00006833"/>
    </source>
</evidence>
<evidence type="ECO:0000256" key="15">
    <source>
        <dbReference type="SAM" id="Phobius"/>
    </source>
</evidence>
<gene>
    <name evidence="17" type="ORF">TSTA_005170</name>
</gene>
<organism evidence="17 18">
    <name type="scientific">Talaromyces stipitatus (strain ATCC 10500 / CBS 375.48 / QM 6759 / NRRL 1006)</name>
    <name type="common">Penicillium stipitatum</name>
    <dbReference type="NCBI Taxonomy" id="441959"/>
    <lineage>
        <taxon>Eukaryota</taxon>
        <taxon>Fungi</taxon>
        <taxon>Dikarya</taxon>
        <taxon>Ascomycota</taxon>
        <taxon>Pezizomycotina</taxon>
        <taxon>Eurotiomycetes</taxon>
        <taxon>Eurotiomycetidae</taxon>
        <taxon>Eurotiales</taxon>
        <taxon>Trichocomaceae</taxon>
        <taxon>Talaromyces</taxon>
        <taxon>Talaromyces sect. Talaromyces</taxon>
    </lineage>
</organism>
<keyword evidence="4" id="KW-0813">Transport</keyword>
<dbReference type="Proteomes" id="UP000001745">
    <property type="component" value="Unassembled WGS sequence"/>
</dbReference>
<dbReference type="EMBL" id="EQ962660">
    <property type="protein sequence ID" value="EED12480.1"/>
    <property type="molecule type" value="Genomic_DNA"/>
</dbReference>
<dbReference type="PhylomeDB" id="B8MSP3"/>
<evidence type="ECO:0000256" key="12">
    <source>
        <dbReference type="ARBA" id="ARBA00023136"/>
    </source>
</evidence>
<dbReference type="HOGENOM" id="CLU_046802_1_0_1"/>
<evidence type="ECO:0000256" key="16">
    <source>
        <dbReference type="SAM" id="SignalP"/>
    </source>
</evidence>
<evidence type="ECO:0000256" key="4">
    <source>
        <dbReference type="ARBA" id="ARBA00022448"/>
    </source>
</evidence>
<comment type="similarity">
    <text evidence="2">Belongs to the SARAF family.</text>
</comment>
<dbReference type="GeneID" id="8104501"/>